<dbReference type="InterPro" id="IPR038637">
    <property type="entry name" value="NPCBM_sf"/>
</dbReference>
<evidence type="ECO:0000313" key="4">
    <source>
        <dbReference type="EMBL" id="CEQ03381.1"/>
    </source>
</evidence>
<feature type="domain" description="Peptidase M60" evidence="3">
    <location>
        <begin position="740"/>
        <end position="1063"/>
    </location>
</feature>
<dbReference type="InterPro" id="IPR032675">
    <property type="entry name" value="LRR_dom_sf"/>
</dbReference>
<keyword evidence="1" id="KW-0326">Glycosidase</keyword>
<evidence type="ECO:0000259" key="3">
    <source>
        <dbReference type="PROSITE" id="PS51723"/>
    </source>
</evidence>
<gene>
    <name evidence="4" type="ORF">R28058_11141</name>
</gene>
<evidence type="ECO:0000256" key="1">
    <source>
        <dbReference type="ARBA" id="ARBA00023295"/>
    </source>
</evidence>
<dbReference type="Pfam" id="PF08305">
    <property type="entry name" value="NPCBM"/>
    <property type="match status" value="2"/>
</dbReference>
<dbReference type="SUPFAM" id="SSF49785">
    <property type="entry name" value="Galactose-binding domain-like"/>
    <property type="match status" value="5"/>
</dbReference>
<dbReference type="InterPro" id="IPR008979">
    <property type="entry name" value="Galactose-bd-like_sf"/>
</dbReference>
<dbReference type="RefSeq" id="WP_077068030.1">
    <property type="nucleotide sequence ID" value="NZ_CEKZ01000003.1"/>
</dbReference>
<accession>A0A0C7QIV9</accession>
<dbReference type="OrthoDB" id="197688at2"/>
<dbReference type="Gene3D" id="3.80.10.10">
    <property type="entry name" value="Ribonuclease Inhibitor"/>
    <property type="match status" value="1"/>
</dbReference>
<dbReference type="InterPro" id="IPR013222">
    <property type="entry name" value="Glyco_hyd_98_carb-bd"/>
</dbReference>
<dbReference type="EMBL" id="CEKZ01000003">
    <property type="protein sequence ID" value="CEQ03381.1"/>
    <property type="molecule type" value="Genomic_DNA"/>
</dbReference>
<dbReference type="Pfam" id="PF16403">
    <property type="entry name" value="Bact_surface_Ig-like"/>
    <property type="match status" value="1"/>
</dbReference>
<dbReference type="SMART" id="SM01276">
    <property type="entry name" value="M60-like"/>
    <property type="match status" value="1"/>
</dbReference>
<dbReference type="PROSITE" id="PS51723">
    <property type="entry name" value="PEPTIDASE_M60"/>
    <property type="match status" value="1"/>
</dbReference>
<protein>
    <submittedName>
        <fullName evidence="4">Discoidin domain-containing protein</fullName>
    </submittedName>
</protein>
<dbReference type="InterPro" id="IPR032179">
    <property type="entry name" value="Cry22Aa_Ig-like"/>
</dbReference>
<dbReference type="Gene3D" id="2.60.120.260">
    <property type="entry name" value="Galactose-binding domain-like"/>
    <property type="match status" value="3"/>
</dbReference>
<keyword evidence="2" id="KW-0175">Coiled coil</keyword>
<evidence type="ECO:0000313" key="5">
    <source>
        <dbReference type="Proteomes" id="UP000049127"/>
    </source>
</evidence>
<dbReference type="SMART" id="SM00776">
    <property type="entry name" value="NPCBM"/>
    <property type="match status" value="2"/>
</dbReference>
<sequence length="1924" mass="215900">MKKKIVSILAMSMIATNSIPVVNVFANEVVKDKAVAIEKSVSKNMTVNDFKIKNNPNFNKYNELYKVGVKSITNNGGNYPNALLTKAIDGNLSTHWETGKPNSETFKNEITFEFDDIAQINRLAYATRQDGAKGKGYPASADIYISKEDKGDNFELAGEVKGSKVTGGMVEFKFDTVSAKRVKFVFKEANQNWASASEFWFYKEDKTLEKMSRLFKDSNMNVVSDEFNSLDKLKVLEAEAKVHPFYSDFQESLDNARMILEGNDVTYVDAKVSKFKAMGTKGLEEYDNLYKIANSHIKKITTNGGHWSNNNIENSIDGNPNTYWHSNARNSSTHTNEVIMTLDELQNLDKIVYTSPRDRGFAEAFDIYTSKTTEGDTFTKVTSGTATRTRDSIAIKFNSTKAKRVKFVFKKGYEDWALASEFGLYKEDTTLDKIARLFTNSNMNSVSEEFSSLDKLKDLEDECKKHPFYNDFKEDLENAKALVEQGNLEVSSATTKKFNYLENTEYIKQFRIPYSNIKKISNNAGNYAAQNIEKAVDNDVSTYWETNKSNNENWNNEITVEFVNPVTIDKIAYGARQSDTKGFIEEFEIYGSNTSKGDTFQLVSTGKASRDKGLVEAKFKPTKFKRIKLKAVKSNQNWATLNEIMFFKQDDVSDKVEKLFKNGLMTELNEEFNSLEVIEALEKQVKVHPLKSDLIDYIELAKNIVKGETSKETSRTLVAEQRGNYSKEGAKRSINGSAYTSFEPFGRYVTPGEEITVYVDADPNGVMPKLCFGQVGKSEGDWRKWVTLHPGKNIIKAPTNMNCAGVYLVNDYYAKEQAYAPKVRFEGGQAYPVYRHGETNPQEFVKQLEDYASKVEYSDEAFKNGNHKGKVFNIAELVSKNCVITTSAKGALEGVKWANTKGYNVADTMDGWEEMYNMFQSFMGFEENAVQEKDSKFPNKFVARVFQGVPLGYADHGYTGYLGSSNAERDGGFFKLIVAPPQMPGNDNWAYNHEFGHIFNTKHIVHGEVTNNLYAQEYRRLHPGVGGDRANWNEILKRFKGEEFKLSHFENLAILSQLNIAYGYDAYTKASKAVRDHNDVISSIQGGELRRLAVAYSLGLGVDLLDFFEGWKYTDVTPQMREAVKGLPKPDKKIEYLHGGAYDYKGNGFSEDVKVTISSTLNKAERTNTLKFGIDNNNRDDLLGYEILKNGEVIGYTKDNSFVVKNINLTENVKYDVVAYAKNLSTAKAVSINSFQPRVKVVDGVTLGLHEKFNPLDYVKATDYEGNKLSDIKVTSNVDNNKKGNYTVTYEVKANDVVTTKTMNVDVVSKYDYLSDKEWKSIETQWGTPRRNKDIKGRTLGEPKNYEKGIGIHANGNVVYDLGEHNYDNFEVKVGVDMNIAPQNNSSISFKVIGDGKTLATTKVLKHEDDLQYIKVPVKGVKELKIEVNNGGNGNTSDHGIIVEPKLTSNNAKPTLEIPKSQSVKVGETLENVVGNYKAIDSEDGDLTSKVVVTGQDKINFNRVGKYQLTYSVTDSDGNKVEKTRVISVVNMEDFKYLSDYDWKSAQTSWSSVKKDKAVSDNKLRLTDENGKEVVYEKGIGTHANSTIVYNLEGKNADFFSSYVGVDRAMYGTVGSVQFEVYLDGDKAFDSGVMNSKDTQKYVELNVAGVKELKLVVKDGGNGIGSDHATWGDAKLHYINADRVDNKELLKTIEEAKKINKENYTEDSFKALNDKLTKAEELSKDKNAKQDAIDNMTKELQDSIKALVLINLNEVVNVPDKYLVKSLSSALGKTGNFTIGDMRKLTNLNISHGVNSLEGLQYAINLESINGEGNQVKDLRVLSKLDKLKSVNFKNQYVEVGELYPINGKIKVNTETYNREGKNISTKVVMVDRSGKVIKEQKLEPNTKEVDLDVSNVEPGVYGVHVYFEGNEMNGILINIASIK</sequence>
<dbReference type="Gene3D" id="3.40.390.80">
    <property type="entry name" value="Peptidase M60, enhancin-like domain 2"/>
    <property type="match status" value="1"/>
</dbReference>
<dbReference type="GO" id="GO:0016798">
    <property type="term" value="F:hydrolase activity, acting on glycosyl bonds"/>
    <property type="evidence" value="ECO:0007669"/>
    <property type="project" value="UniProtKB-KW"/>
</dbReference>
<dbReference type="Gene3D" id="2.60.40.10">
    <property type="entry name" value="Immunoglobulins"/>
    <property type="match status" value="2"/>
</dbReference>
<evidence type="ECO:0000256" key="2">
    <source>
        <dbReference type="SAM" id="Coils"/>
    </source>
</evidence>
<dbReference type="InterPro" id="IPR031161">
    <property type="entry name" value="Peptidase_M60_dom"/>
</dbReference>
<keyword evidence="1" id="KW-0378">Hydrolase</keyword>
<proteinExistence type="predicted"/>
<name>A0A0C7QIV9_PARSO</name>
<dbReference type="Gene3D" id="1.10.390.30">
    <property type="entry name" value="Peptidase M60, enhancin-like domain 3"/>
    <property type="match status" value="1"/>
</dbReference>
<dbReference type="Gene3D" id="2.60.120.1250">
    <property type="entry name" value="Peptidase M60, enhancin-like domain 1"/>
    <property type="match status" value="1"/>
</dbReference>
<dbReference type="Pfam" id="PF00754">
    <property type="entry name" value="F5_F8_type_C"/>
    <property type="match status" value="3"/>
</dbReference>
<dbReference type="InterPro" id="IPR013783">
    <property type="entry name" value="Ig-like_fold"/>
</dbReference>
<dbReference type="InterPro" id="IPR042279">
    <property type="entry name" value="Pep_M60_3"/>
</dbReference>
<reference evidence="4 5" key="1">
    <citation type="submission" date="2015-01" db="EMBL/GenBank/DDBJ databases">
        <authorList>
            <person name="Aslett A.Martin."/>
            <person name="De Silva Nishadi"/>
        </authorList>
    </citation>
    <scope>NUCLEOTIDE SEQUENCE [LARGE SCALE GENOMIC DNA]</scope>
    <source>
        <strain evidence="4 5">R28058</strain>
    </source>
</reference>
<dbReference type="Gene3D" id="1.20.1270.90">
    <property type="entry name" value="AF1782-like"/>
    <property type="match status" value="1"/>
</dbReference>
<organism evidence="4 5">
    <name type="scientific">Paraclostridium sordellii</name>
    <name type="common">Clostridium sordellii</name>
    <dbReference type="NCBI Taxonomy" id="1505"/>
    <lineage>
        <taxon>Bacteria</taxon>
        <taxon>Bacillati</taxon>
        <taxon>Bacillota</taxon>
        <taxon>Clostridia</taxon>
        <taxon>Peptostreptococcales</taxon>
        <taxon>Peptostreptococcaceae</taxon>
        <taxon>Paraclostridium</taxon>
    </lineage>
</organism>
<dbReference type="Gene3D" id="2.60.120.1060">
    <property type="entry name" value="NPCBM/NEW2 domain"/>
    <property type="match status" value="2"/>
</dbReference>
<dbReference type="Proteomes" id="UP000049127">
    <property type="component" value="Unassembled WGS sequence"/>
</dbReference>
<dbReference type="InterPro" id="IPR000421">
    <property type="entry name" value="FA58C"/>
</dbReference>
<feature type="coiled-coil region" evidence="2">
    <location>
        <begin position="1709"/>
        <end position="1739"/>
    </location>
</feature>